<organism evidence="8 9">
    <name type="scientific">Mycobacterium malmoense</name>
    <dbReference type="NCBI Taxonomy" id="1780"/>
    <lineage>
        <taxon>Bacteria</taxon>
        <taxon>Bacillati</taxon>
        <taxon>Actinomycetota</taxon>
        <taxon>Actinomycetes</taxon>
        <taxon>Mycobacteriales</taxon>
        <taxon>Mycobacteriaceae</taxon>
        <taxon>Mycobacterium</taxon>
    </lineage>
</organism>
<dbReference type="InterPro" id="IPR002397">
    <property type="entry name" value="Cyt_P450_B"/>
</dbReference>
<dbReference type="Pfam" id="PF00067">
    <property type="entry name" value="p450"/>
    <property type="match status" value="1"/>
</dbReference>
<dbReference type="SUPFAM" id="SSF48264">
    <property type="entry name" value="Cytochrome P450"/>
    <property type="match status" value="1"/>
</dbReference>
<keyword evidence="4" id="KW-0479">Metal-binding</keyword>
<dbReference type="PANTHER" id="PTHR46696:SF4">
    <property type="entry name" value="BIOTIN BIOSYNTHESIS CYTOCHROME P450"/>
    <property type="match status" value="1"/>
</dbReference>
<evidence type="ECO:0000256" key="5">
    <source>
        <dbReference type="ARBA" id="ARBA00023002"/>
    </source>
</evidence>
<protein>
    <submittedName>
        <fullName evidence="8">Cytochrome</fullName>
    </submittedName>
</protein>
<evidence type="ECO:0000256" key="3">
    <source>
        <dbReference type="ARBA" id="ARBA00022617"/>
    </source>
</evidence>
<dbReference type="Gene3D" id="1.10.630.10">
    <property type="entry name" value="Cytochrome P450"/>
    <property type="match status" value="1"/>
</dbReference>
<evidence type="ECO:0000256" key="6">
    <source>
        <dbReference type="ARBA" id="ARBA00023004"/>
    </source>
</evidence>
<keyword evidence="7" id="KW-0503">Monooxygenase</keyword>
<comment type="cofactor">
    <cofactor evidence="1">
        <name>heme</name>
        <dbReference type="ChEBI" id="CHEBI:30413"/>
    </cofactor>
</comment>
<evidence type="ECO:0000256" key="2">
    <source>
        <dbReference type="ARBA" id="ARBA00010617"/>
    </source>
</evidence>
<dbReference type="InterPro" id="IPR001128">
    <property type="entry name" value="Cyt_P450"/>
</dbReference>
<accession>A0ABX3SSX9</accession>
<dbReference type="RefSeq" id="WP_071510184.1">
    <property type="nucleotide sequence ID" value="NZ_CP060015.1"/>
</dbReference>
<dbReference type="InterPro" id="IPR036396">
    <property type="entry name" value="Cyt_P450_sf"/>
</dbReference>
<comment type="caution">
    <text evidence="8">The sequence shown here is derived from an EMBL/GenBank/DDBJ whole genome shotgun (WGS) entry which is preliminary data.</text>
</comment>
<evidence type="ECO:0000313" key="8">
    <source>
        <dbReference type="EMBL" id="ORA81498.1"/>
    </source>
</evidence>
<keyword evidence="6" id="KW-0408">Iron</keyword>
<evidence type="ECO:0000256" key="4">
    <source>
        <dbReference type="ARBA" id="ARBA00022723"/>
    </source>
</evidence>
<sequence>MTTATVLFDPFSEDFFNSPYETYRRMREEAPVYYSQEYDFYALTRHEDVAAAFKDHETYSSAYGVDLAQVRKGHVTEHGSIIAMDPPAHRRMRGLLNKVFTPRAIQALRPLVADVIDKHLSAVNPEGFDFVQDFSALFPVDVMARLQGVPEDDRQQIRLWIDDLLHRGPGEVEMSEAGQKSAVDMAIYYYRLIKQRRENLGDDLLSKLIESEIERDNGEMTPLDNVEITEFATLLGGAGAETVTKLLGNAAVVFAKNPDQWQKLLDDRGKIPLAVEELLRYEAPAQYNVRCSLRAVTLHGVTIPAGKPVFLVGGSANRDPLAWTDPDAFDIDRDRTQAQNLGLGYGIHSCLGAALARMESAIALDRMLDFMPRYGVDWAGCKRVNMQNVAGWSNVPVRGVPRTGVSRSR</sequence>
<reference evidence="8 9" key="1">
    <citation type="submission" date="2017-02" db="EMBL/GenBank/DDBJ databases">
        <title>The new phylogeny of genus Mycobacterium.</title>
        <authorList>
            <person name="Tortoli E."/>
            <person name="Trovato A."/>
            <person name="Cirillo D.M."/>
        </authorList>
    </citation>
    <scope>NUCLEOTIDE SEQUENCE [LARGE SCALE GENOMIC DNA]</scope>
    <source>
        <strain evidence="8 9">IP1130001</strain>
    </source>
</reference>
<keyword evidence="9" id="KW-1185">Reference proteome</keyword>
<dbReference type="Proteomes" id="UP000243140">
    <property type="component" value="Unassembled WGS sequence"/>
</dbReference>
<gene>
    <name evidence="8" type="ORF">BST29_14230</name>
</gene>
<keyword evidence="5" id="KW-0560">Oxidoreductase</keyword>
<dbReference type="PRINTS" id="PR00359">
    <property type="entry name" value="BP450"/>
</dbReference>
<evidence type="ECO:0000313" key="9">
    <source>
        <dbReference type="Proteomes" id="UP000243140"/>
    </source>
</evidence>
<proteinExistence type="inferred from homology"/>
<evidence type="ECO:0000256" key="7">
    <source>
        <dbReference type="ARBA" id="ARBA00023033"/>
    </source>
</evidence>
<comment type="similarity">
    <text evidence="2">Belongs to the cytochrome P450 family.</text>
</comment>
<name>A0ABX3SSX9_MYCMA</name>
<dbReference type="EMBL" id="MVHV01000013">
    <property type="protein sequence ID" value="ORA81498.1"/>
    <property type="molecule type" value="Genomic_DNA"/>
</dbReference>
<dbReference type="PANTHER" id="PTHR46696">
    <property type="entry name" value="P450, PUTATIVE (EUROFUNG)-RELATED"/>
    <property type="match status" value="1"/>
</dbReference>
<evidence type="ECO:0000256" key="1">
    <source>
        <dbReference type="ARBA" id="ARBA00001971"/>
    </source>
</evidence>
<keyword evidence="3" id="KW-0349">Heme</keyword>